<proteinExistence type="predicted"/>
<reference evidence="2 3" key="1">
    <citation type="journal article" date="2015" name="Biotechnol. Biofuels">
        <title>Enhanced degradation of softwood versus hardwood by the white-rot fungus Pycnoporus coccineus.</title>
        <authorList>
            <person name="Couturier M."/>
            <person name="Navarro D."/>
            <person name="Chevret D."/>
            <person name="Henrissat B."/>
            <person name="Piumi F."/>
            <person name="Ruiz-Duenas F.J."/>
            <person name="Martinez A.T."/>
            <person name="Grigoriev I.V."/>
            <person name="Riley R."/>
            <person name="Lipzen A."/>
            <person name="Berrin J.G."/>
            <person name="Master E.R."/>
            <person name="Rosso M.N."/>
        </authorList>
    </citation>
    <scope>NUCLEOTIDE SEQUENCE [LARGE SCALE GENOMIC DNA]</scope>
    <source>
        <strain evidence="2 3">BRFM310</strain>
    </source>
</reference>
<gene>
    <name evidence="2" type="ORF">PYCCODRAFT_459493</name>
</gene>
<feature type="compositionally biased region" description="Low complexity" evidence="1">
    <location>
        <begin position="413"/>
        <end position="422"/>
    </location>
</feature>
<dbReference type="Proteomes" id="UP000193067">
    <property type="component" value="Unassembled WGS sequence"/>
</dbReference>
<organism evidence="2 3">
    <name type="scientific">Trametes coccinea (strain BRFM310)</name>
    <name type="common">Pycnoporus coccineus</name>
    <dbReference type="NCBI Taxonomy" id="1353009"/>
    <lineage>
        <taxon>Eukaryota</taxon>
        <taxon>Fungi</taxon>
        <taxon>Dikarya</taxon>
        <taxon>Basidiomycota</taxon>
        <taxon>Agaricomycotina</taxon>
        <taxon>Agaricomycetes</taxon>
        <taxon>Polyporales</taxon>
        <taxon>Polyporaceae</taxon>
        <taxon>Trametes</taxon>
    </lineage>
</organism>
<feature type="compositionally biased region" description="Acidic residues" evidence="1">
    <location>
        <begin position="590"/>
        <end position="627"/>
    </location>
</feature>
<dbReference type="OrthoDB" id="10662120at2759"/>
<evidence type="ECO:0000256" key="1">
    <source>
        <dbReference type="SAM" id="MobiDB-lite"/>
    </source>
</evidence>
<feature type="compositionally biased region" description="Low complexity" evidence="1">
    <location>
        <begin position="277"/>
        <end position="291"/>
    </location>
</feature>
<dbReference type="EMBL" id="KZ084108">
    <property type="protein sequence ID" value="OSD01951.1"/>
    <property type="molecule type" value="Genomic_DNA"/>
</dbReference>
<feature type="compositionally biased region" description="Basic residues" evidence="1">
    <location>
        <begin position="321"/>
        <end position="335"/>
    </location>
</feature>
<feature type="compositionally biased region" description="Acidic residues" evidence="1">
    <location>
        <begin position="662"/>
        <end position="677"/>
    </location>
</feature>
<feature type="compositionally biased region" description="Low complexity" evidence="1">
    <location>
        <begin position="311"/>
        <end position="320"/>
    </location>
</feature>
<feature type="region of interest" description="Disordered" evidence="1">
    <location>
        <begin position="219"/>
        <end position="464"/>
    </location>
</feature>
<feature type="compositionally biased region" description="Basic residues" evidence="1">
    <location>
        <begin position="567"/>
        <end position="581"/>
    </location>
</feature>
<feature type="compositionally biased region" description="Polar residues" evidence="1">
    <location>
        <begin position="247"/>
        <end position="259"/>
    </location>
</feature>
<feature type="region of interest" description="Disordered" evidence="1">
    <location>
        <begin position="511"/>
        <end position="530"/>
    </location>
</feature>
<protein>
    <submittedName>
        <fullName evidence="2">Uncharacterized protein</fullName>
    </submittedName>
</protein>
<sequence>MVHRLCPLGRTMTQLPILDYVSSTQLSAGCRSPPPIRSVRVAVPSKDPLCSSGANVRPFQRFEPGHPWNNGRPGRPFWDCGQTVAHKMADALHTLRSSVHPHPRLSLRTPLLRPLIRQAMASSNENTDPWMTSSADKLDDAHVERFGTNDGDLSWAQGASTVLREHTDGTGRPPGTVETQPATVNPADVLGSSHSSTDVEAAGDDGKVLNVTQDIAQGQRGRVQTLEGSDGPLPSASTPTWLAEPPTQASLNLPGTTPTAPSNPSRSRAPRARSVRGSRPASGTSSSASVPPGWPSNFDPALLNDSDAPYGASAAAPSRSARGRPARTRGARGRRAAPSGTPRYAPGEGPAFTLEAPAPTASQYSLPPAWSSEPDAPSQRESAGPVASSSRWRGGNERTPESSGAPTQRKNGRTASRASARAQRAKPYARAEPEPTPSSSSLPKGKGRTQTTDPPEEIIFGWDPPARPWVWDGVAIPDDIKEDKAYDYLRNHRGVKSTWPASHCRWEGCEYDPSSQAKQPAKKTGPNGIKRHIEGTHLVRNARCGRCGGVQRWDRWRDISHTGNCPLKRRRDNARKPRRTQKMQTMEASPEPEDGESESEDEPEVEVEDDDEVMEVEEEETTEEAEAEAAQHQGPSQSEVDIWAFAGWGSVQFGGDETGSSSEEDDNSDSMDEDSDS</sequence>
<feature type="region of interest" description="Disordered" evidence="1">
    <location>
        <begin position="561"/>
        <end position="677"/>
    </location>
</feature>
<dbReference type="PROSITE" id="PS51257">
    <property type="entry name" value="PROKAR_LIPOPROTEIN"/>
    <property type="match status" value="1"/>
</dbReference>
<name>A0A1Y2INY1_TRAC3</name>
<feature type="region of interest" description="Disordered" evidence="1">
    <location>
        <begin position="165"/>
        <end position="207"/>
    </location>
</feature>
<evidence type="ECO:0000313" key="2">
    <source>
        <dbReference type="EMBL" id="OSD01951.1"/>
    </source>
</evidence>
<accession>A0A1Y2INY1</accession>
<evidence type="ECO:0000313" key="3">
    <source>
        <dbReference type="Proteomes" id="UP000193067"/>
    </source>
</evidence>
<dbReference type="AlphaFoldDB" id="A0A1Y2INY1"/>
<keyword evidence="3" id="KW-1185">Reference proteome</keyword>